<dbReference type="Proteomes" id="UP001056012">
    <property type="component" value="Chromosome 4"/>
</dbReference>
<reference evidence="2" key="1">
    <citation type="submission" date="2021-12" db="EMBL/GenBank/DDBJ databases">
        <title>Curvularia clavata genome.</title>
        <authorList>
            <person name="Cao Y."/>
        </authorList>
    </citation>
    <scope>NUCLEOTIDE SEQUENCE</scope>
    <source>
        <strain evidence="2">Yc1106</strain>
    </source>
</reference>
<dbReference type="OrthoDB" id="47375at2759"/>
<accession>A0A9Q8ZB40</accession>
<evidence type="ECO:0000313" key="2">
    <source>
        <dbReference type="EMBL" id="USP78214.1"/>
    </source>
</evidence>
<dbReference type="EMBL" id="CP089277">
    <property type="protein sequence ID" value="USP78214.1"/>
    <property type="molecule type" value="Genomic_DNA"/>
</dbReference>
<evidence type="ECO:0000256" key="1">
    <source>
        <dbReference type="SAM" id="MobiDB-lite"/>
    </source>
</evidence>
<sequence length="448" mass="50747">MLASRKRPAPLLLFIALVFIGIWYHSRDSDRIYTQWLSSIESRPIKAPANRTLGFGAVVVVSKEGSSRRHPLIQAANVTDIDLTIPQQPEWTEGDVQRFINGQPDAVKGSILAWLGHHNALRWFLDSGLETALILEDDVDWDIRLRSVQIPLAASVTRELLPPVRSRHPHINKNPNRTQYWGDQDAWDVLYLGHCGDYFDVIEEDGPKTDRQSYNLSTLAHKLYYDPTLPSWLDMHPFTQSLFRLLGMPERTRVMHRSKLPLCSFGYAVTRLAAERLLNDLAPPKLKKDGARAFDVALLHSCNKGENTPSPTPEWQRSKDSQNPNLRSKYPSPGLRCWTLNSELFHHMPGMSEIDMLSALQGEKPGLPPVDRAAQAQVVYRNETTNIDCGFWNGAFAFDDDDMDRLHYLQEKVGRQGMCLKEKKPHENTFYPPQTTLDGSSVTTVSGA</sequence>
<feature type="region of interest" description="Disordered" evidence="1">
    <location>
        <begin position="424"/>
        <end position="448"/>
    </location>
</feature>
<protein>
    <submittedName>
        <fullName evidence="2">Glycosyltransferase family 25 protein</fullName>
    </submittedName>
</protein>
<keyword evidence="3" id="KW-1185">Reference proteome</keyword>
<name>A0A9Q8ZB40_CURCL</name>
<dbReference type="VEuPathDB" id="FungiDB:yc1106_05488"/>
<dbReference type="AlphaFoldDB" id="A0A9Q8ZB40"/>
<feature type="compositionally biased region" description="Polar residues" evidence="1">
    <location>
        <begin position="305"/>
        <end position="326"/>
    </location>
</feature>
<organism evidence="2 3">
    <name type="scientific">Curvularia clavata</name>
    <dbReference type="NCBI Taxonomy" id="95742"/>
    <lineage>
        <taxon>Eukaryota</taxon>
        <taxon>Fungi</taxon>
        <taxon>Dikarya</taxon>
        <taxon>Ascomycota</taxon>
        <taxon>Pezizomycotina</taxon>
        <taxon>Dothideomycetes</taxon>
        <taxon>Pleosporomycetidae</taxon>
        <taxon>Pleosporales</taxon>
        <taxon>Pleosporineae</taxon>
        <taxon>Pleosporaceae</taxon>
        <taxon>Curvularia</taxon>
    </lineage>
</organism>
<feature type="compositionally biased region" description="Polar residues" evidence="1">
    <location>
        <begin position="431"/>
        <end position="448"/>
    </location>
</feature>
<gene>
    <name evidence="2" type="ORF">yc1106_05488</name>
</gene>
<proteinExistence type="predicted"/>
<feature type="region of interest" description="Disordered" evidence="1">
    <location>
        <begin position="305"/>
        <end position="328"/>
    </location>
</feature>
<evidence type="ECO:0000313" key="3">
    <source>
        <dbReference type="Proteomes" id="UP001056012"/>
    </source>
</evidence>